<dbReference type="AlphaFoldDB" id="A0AA88RIA5"/>
<keyword evidence="1" id="KW-0812">Transmembrane</keyword>
<accession>A0AA88RIA5</accession>
<evidence type="ECO:0000313" key="3">
    <source>
        <dbReference type="Proteomes" id="UP001187471"/>
    </source>
</evidence>
<dbReference type="EMBL" id="JAVXUO010000661">
    <property type="protein sequence ID" value="KAK2990199.1"/>
    <property type="molecule type" value="Genomic_DNA"/>
</dbReference>
<evidence type="ECO:0000256" key="1">
    <source>
        <dbReference type="SAM" id="Phobius"/>
    </source>
</evidence>
<feature type="transmembrane region" description="Helical" evidence="1">
    <location>
        <begin position="58"/>
        <end position="82"/>
    </location>
</feature>
<organism evidence="2 3">
    <name type="scientific">Escallonia rubra</name>
    <dbReference type="NCBI Taxonomy" id="112253"/>
    <lineage>
        <taxon>Eukaryota</taxon>
        <taxon>Viridiplantae</taxon>
        <taxon>Streptophyta</taxon>
        <taxon>Embryophyta</taxon>
        <taxon>Tracheophyta</taxon>
        <taxon>Spermatophyta</taxon>
        <taxon>Magnoliopsida</taxon>
        <taxon>eudicotyledons</taxon>
        <taxon>Gunneridae</taxon>
        <taxon>Pentapetalae</taxon>
        <taxon>asterids</taxon>
        <taxon>campanulids</taxon>
        <taxon>Escalloniales</taxon>
        <taxon>Escalloniaceae</taxon>
        <taxon>Escallonia</taxon>
    </lineage>
</organism>
<proteinExistence type="predicted"/>
<protein>
    <submittedName>
        <fullName evidence="2">Uncharacterized protein</fullName>
    </submittedName>
</protein>
<feature type="transmembrane region" description="Helical" evidence="1">
    <location>
        <begin position="308"/>
        <end position="328"/>
    </location>
</feature>
<keyword evidence="1" id="KW-1133">Transmembrane helix</keyword>
<sequence>MSPLGMSWRRWYWSTFRWPEFDLSATYSIFRWPDLSYFTGGWTADSFRWFDFSIFDDVLWTVITALESLALVAMLCCFFIFCGCTLKMGDGKQDSDRGLFSSLAGYAAGHYPPQHGAYPPPQGYPYPEQGYTPAGYPSPPYGMGNPPSAYLASRYPPADIQQGYPPSGPYGMRMGPSRPYGMGMPPSGYLASRYPPADIQQGYPPYGMGNPPYSARLSTGWIPFTTIWNGPLPPYGMGYPPSAYLASRYPPAGYPGPSAHHAVSATLASSIIGIRLPPTQQILPAESLATAATAHNFFEYEFSLEYQYAFFQTLLYILLLMYYLLLFLCCDGATF</sequence>
<evidence type="ECO:0000313" key="2">
    <source>
        <dbReference type="EMBL" id="KAK2990199.1"/>
    </source>
</evidence>
<gene>
    <name evidence="2" type="ORF">RJ640_014651</name>
</gene>
<dbReference type="PANTHER" id="PTHR33726:SF17">
    <property type="entry name" value="OS06G0620700 PROTEIN"/>
    <property type="match status" value="1"/>
</dbReference>
<comment type="caution">
    <text evidence="2">The sequence shown here is derived from an EMBL/GenBank/DDBJ whole genome shotgun (WGS) entry which is preliminary data.</text>
</comment>
<keyword evidence="1" id="KW-0472">Membrane</keyword>
<reference evidence="2" key="1">
    <citation type="submission" date="2022-12" db="EMBL/GenBank/DDBJ databases">
        <title>Draft genome assemblies for two species of Escallonia (Escalloniales).</title>
        <authorList>
            <person name="Chanderbali A."/>
            <person name="Dervinis C."/>
            <person name="Anghel I."/>
            <person name="Soltis D."/>
            <person name="Soltis P."/>
            <person name="Zapata F."/>
        </authorList>
    </citation>
    <scope>NUCLEOTIDE SEQUENCE</scope>
    <source>
        <strain evidence="2">UCBG92.1500</strain>
        <tissue evidence="2">Leaf</tissue>
    </source>
</reference>
<keyword evidence="3" id="KW-1185">Reference proteome</keyword>
<dbReference type="Proteomes" id="UP001187471">
    <property type="component" value="Unassembled WGS sequence"/>
</dbReference>
<name>A0AA88RIA5_9ASTE</name>
<dbReference type="PANTHER" id="PTHR33726">
    <property type="entry name" value="TRANSMEMBRANE PROTEIN"/>
    <property type="match status" value="1"/>
</dbReference>